<protein>
    <recommendedName>
        <fullName evidence="3">SAM-dependent methyltransferase</fullName>
    </recommendedName>
</protein>
<organism evidence="1 2">
    <name type="scientific">Thiorhodovibrio winogradskyi</name>
    <dbReference type="NCBI Taxonomy" id="77007"/>
    <lineage>
        <taxon>Bacteria</taxon>
        <taxon>Pseudomonadati</taxon>
        <taxon>Pseudomonadota</taxon>
        <taxon>Gammaproteobacteria</taxon>
        <taxon>Chromatiales</taxon>
        <taxon>Chromatiaceae</taxon>
        <taxon>Thiorhodovibrio</taxon>
    </lineage>
</organism>
<gene>
    <name evidence="1" type="ORF">Thiowin_01957</name>
</gene>
<dbReference type="Gene3D" id="3.40.50.150">
    <property type="entry name" value="Vaccinia Virus protein VP39"/>
    <property type="match status" value="1"/>
</dbReference>
<dbReference type="SUPFAM" id="SSF53335">
    <property type="entry name" value="S-adenosyl-L-methionine-dependent methyltransferases"/>
    <property type="match status" value="1"/>
</dbReference>
<proteinExistence type="predicted"/>
<dbReference type="PANTHER" id="PTHR43861">
    <property type="entry name" value="TRANS-ACONITATE 2-METHYLTRANSFERASE-RELATED"/>
    <property type="match status" value="1"/>
</dbReference>
<dbReference type="CDD" id="cd02440">
    <property type="entry name" value="AdoMet_MTases"/>
    <property type="match status" value="1"/>
</dbReference>
<evidence type="ECO:0000313" key="2">
    <source>
        <dbReference type="Proteomes" id="UP001432180"/>
    </source>
</evidence>
<dbReference type="InterPro" id="IPR029063">
    <property type="entry name" value="SAM-dependent_MTases_sf"/>
</dbReference>
<dbReference type="Proteomes" id="UP001432180">
    <property type="component" value="Chromosome"/>
</dbReference>
<sequence length="192" mass="21230">MSATPKPYFQETIGVDMRPLYKRFLPLLPEGARILDAGCGADRDLRAFRNLGYAAIGFDASPTLVALARQHAGDPVHCLTFQSMTWQATFHGIWACASLLHVPRAALGDSLRRLSTTLLPGGILYASFKYGSGERAKDGRTFTDLDEAKLACLLIVQPLLAPLEVWTTADRRPDRDHERWLNVLLRKAAPQA</sequence>
<accession>A0ABZ0SBK2</accession>
<evidence type="ECO:0000313" key="1">
    <source>
        <dbReference type="EMBL" id="WPL16975.1"/>
    </source>
</evidence>
<reference evidence="1 2" key="1">
    <citation type="journal article" date="2023" name="Microorganisms">
        <title>Thiorhodovibrio frisius and Trv. litoralis spp. nov., Two Novel Members from a Clade of Fastidious Purple Sulfur Bacteria That Exhibit Unique Red-Shifted Light-Harvesting Capabilities.</title>
        <authorList>
            <person name="Methner A."/>
            <person name="Kuzyk S.B."/>
            <person name="Petersen J."/>
            <person name="Bauer S."/>
            <person name="Brinkmann H."/>
            <person name="Sichau K."/>
            <person name="Wanner G."/>
            <person name="Wolf J."/>
            <person name="Neumann-Schaal M."/>
            <person name="Henke P."/>
            <person name="Tank M."/>
            <person name="Sproer C."/>
            <person name="Bunk B."/>
            <person name="Overmann J."/>
        </authorList>
    </citation>
    <scope>NUCLEOTIDE SEQUENCE [LARGE SCALE GENOMIC DNA]</scope>
    <source>
        <strain evidence="1 2">DSM 6702</strain>
    </source>
</reference>
<dbReference type="PANTHER" id="PTHR43861:SF1">
    <property type="entry name" value="TRANS-ACONITATE 2-METHYLTRANSFERASE"/>
    <property type="match status" value="1"/>
</dbReference>
<dbReference type="RefSeq" id="WP_328987496.1">
    <property type="nucleotide sequence ID" value="NZ_CP121472.1"/>
</dbReference>
<name>A0ABZ0SBK2_9GAMM</name>
<keyword evidence="2" id="KW-1185">Reference proteome</keyword>
<dbReference type="Pfam" id="PF13489">
    <property type="entry name" value="Methyltransf_23"/>
    <property type="match status" value="1"/>
</dbReference>
<evidence type="ECO:0008006" key="3">
    <source>
        <dbReference type="Google" id="ProtNLM"/>
    </source>
</evidence>
<dbReference type="EMBL" id="CP121472">
    <property type="protein sequence ID" value="WPL16975.1"/>
    <property type="molecule type" value="Genomic_DNA"/>
</dbReference>